<evidence type="ECO:0000313" key="3">
    <source>
        <dbReference type="Proteomes" id="UP001331761"/>
    </source>
</evidence>
<reference evidence="2 3" key="1">
    <citation type="submission" date="2019-10" db="EMBL/GenBank/DDBJ databases">
        <title>Assembly and Annotation for the nematode Trichostrongylus colubriformis.</title>
        <authorList>
            <person name="Martin J."/>
        </authorList>
    </citation>
    <scope>NUCLEOTIDE SEQUENCE [LARGE SCALE GENOMIC DNA]</scope>
    <source>
        <strain evidence="2">G859</strain>
        <tissue evidence="2">Whole worm</tissue>
    </source>
</reference>
<evidence type="ECO:0000256" key="1">
    <source>
        <dbReference type="SAM" id="MobiDB-lite"/>
    </source>
</evidence>
<comment type="caution">
    <text evidence="2">The sequence shown here is derived from an EMBL/GenBank/DDBJ whole genome shotgun (WGS) entry which is preliminary data.</text>
</comment>
<feature type="compositionally biased region" description="Basic and acidic residues" evidence="1">
    <location>
        <begin position="44"/>
        <end position="65"/>
    </location>
</feature>
<sequence length="167" mass="18605">MLSYFIEITVIRNAQENTIQHLFRWSPRPKPFGKVSIRFRRLRRDNGNSDEQHAGALKAKEEVPDSAKSLGQEQTVVIESNELPTATVSPLTPEDERKEVEEEEVEVERPREQPKKKHDHKSPYGSLLNWMDQNPNAVRCAATAAAVAGLAGLGAFVYARKVGSGGV</sequence>
<proteinExistence type="predicted"/>
<gene>
    <name evidence="2" type="ORF">GCK32_012791</name>
</gene>
<evidence type="ECO:0000313" key="2">
    <source>
        <dbReference type="EMBL" id="KAK5967788.1"/>
    </source>
</evidence>
<accession>A0AAN8IFG1</accession>
<feature type="compositionally biased region" description="Polar residues" evidence="1">
    <location>
        <begin position="69"/>
        <end position="90"/>
    </location>
</feature>
<protein>
    <submittedName>
        <fullName evidence="2">Uncharacterized protein</fullName>
    </submittedName>
</protein>
<name>A0AAN8IFG1_TRICO</name>
<dbReference type="Proteomes" id="UP001331761">
    <property type="component" value="Unassembled WGS sequence"/>
</dbReference>
<dbReference type="EMBL" id="WIXE01022107">
    <property type="protein sequence ID" value="KAK5967788.1"/>
    <property type="molecule type" value="Genomic_DNA"/>
</dbReference>
<organism evidence="2 3">
    <name type="scientific">Trichostrongylus colubriformis</name>
    <name type="common">Black scour worm</name>
    <dbReference type="NCBI Taxonomy" id="6319"/>
    <lineage>
        <taxon>Eukaryota</taxon>
        <taxon>Metazoa</taxon>
        <taxon>Ecdysozoa</taxon>
        <taxon>Nematoda</taxon>
        <taxon>Chromadorea</taxon>
        <taxon>Rhabditida</taxon>
        <taxon>Rhabditina</taxon>
        <taxon>Rhabditomorpha</taxon>
        <taxon>Strongyloidea</taxon>
        <taxon>Trichostrongylidae</taxon>
        <taxon>Trichostrongylus</taxon>
    </lineage>
</organism>
<keyword evidence="3" id="KW-1185">Reference proteome</keyword>
<dbReference type="AlphaFoldDB" id="A0AAN8IFG1"/>
<feature type="region of interest" description="Disordered" evidence="1">
    <location>
        <begin position="43"/>
        <end position="125"/>
    </location>
</feature>